<accession>A0AA51VID1</accession>
<dbReference type="Proteomes" id="UP001182220">
    <property type="component" value="Segment"/>
</dbReference>
<keyword evidence="2" id="KW-1185">Reference proteome</keyword>
<protein>
    <recommendedName>
        <fullName evidence="3">Phage protein</fullName>
    </recommendedName>
</protein>
<gene>
    <name evidence="1" type="ORF">YpEc11_08</name>
</gene>
<organism evidence="1 2">
    <name type="scientific">Yersinia phage vB_YpEc11</name>
    <dbReference type="NCBI Taxonomy" id="3056113"/>
    <lineage>
        <taxon>Viruses</taxon>
        <taxon>Duplodnaviria</taxon>
        <taxon>Heunggongvirae</taxon>
        <taxon>Uroviricota</taxon>
        <taxon>Caudoviricetes</taxon>
        <taxon>Autographivirales</taxon>
        <taxon>Autotranscriptaviridae</taxon>
        <taxon>Studiervirinae</taxon>
        <taxon>Helsettvirus</taxon>
        <taxon>Helsettvirus YpEc11</taxon>
    </lineage>
</organism>
<evidence type="ECO:0008006" key="3">
    <source>
        <dbReference type="Google" id="ProtNLM"/>
    </source>
</evidence>
<name>A0AA51VID1_9CAUD</name>
<reference evidence="1" key="1">
    <citation type="submission" date="2023-04" db="EMBL/GenBank/DDBJ databases">
        <title>The Enterobacteriaceae - specific Podoviridae bacteriophages show lytic activity to Yersinia pestis: characterization and application potential.</title>
        <authorList>
            <person name="Suladze T."/>
            <person name="Gorge O."/>
            <person name="Kusradze I."/>
            <person name="Valade E."/>
            <person name="Jaiani E."/>
            <person name="Darsavelidze M."/>
            <person name="Elizbarashvili M."/>
            <person name="Janelidze N."/>
            <person name="Tediashvili M."/>
        </authorList>
    </citation>
    <scope>NUCLEOTIDE SEQUENCE</scope>
</reference>
<proteinExistence type="predicted"/>
<dbReference type="EMBL" id="OQ828306">
    <property type="protein sequence ID" value="WMX18720.1"/>
    <property type="molecule type" value="Genomic_DNA"/>
</dbReference>
<sequence>MFKLHFNKDNGIYSIRRVDRMTVAATEKHAVTSKWLGATVPFSSGAWFLLTPKVFASAKRKERPSVELTVTNWPNVRLLFKCLKEIF</sequence>
<evidence type="ECO:0000313" key="2">
    <source>
        <dbReference type="Proteomes" id="UP001182220"/>
    </source>
</evidence>
<evidence type="ECO:0000313" key="1">
    <source>
        <dbReference type="EMBL" id="WMX18720.1"/>
    </source>
</evidence>